<feature type="compositionally biased region" description="Basic and acidic residues" evidence="2">
    <location>
        <begin position="474"/>
        <end position="502"/>
    </location>
</feature>
<gene>
    <name evidence="4" type="primary">WBGene00116074</name>
</gene>
<keyword evidence="1" id="KW-0547">Nucleotide-binding</keyword>
<dbReference type="PROSITE" id="PS00107">
    <property type="entry name" value="PROTEIN_KINASE_ATP"/>
    <property type="match status" value="1"/>
</dbReference>
<dbReference type="GO" id="GO:0005524">
    <property type="term" value="F:ATP binding"/>
    <property type="evidence" value="ECO:0007669"/>
    <property type="project" value="UniProtKB-UniRule"/>
</dbReference>
<accession>A0A8R1UHY3</accession>
<dbReference type="InterPro" id="IPR050235">
    <property type="entry name" value="CK1_Ser-Thr_kinase"/>
</dbReference>
<evidence type="ECO:0000256" key="2">
    <source>
        <dbReference type="SAM" id="MobiDB-lite"/>
    </source>
</evidence>
<organism evidence="4 5">
    <name type="scientific">Pristionchus pacificus</name>
    <name type="common">Parasitic nematode worm</name>
    <dbReference type="NCBI Taxonomy" id="54126"/>
    <lineage>
        <taxon>Eukaryota</taxon>
        <taxon>Metazoa</taxon>
        <taxon>Ecdysozoa</taxon>
        <taxon>Nematoda</taxon>
        <taxon>Chromadorea</taxon>
        <taxon>Rhabditida</taxon>
        <taxon>Rhabditina</taxon>
        <taxon>Diplogasteromorpha</taxon>
        <taxon>Diplogasteroidea</taxon>
        <taxon>Neodiplogasteridae</taxon>
        <taxon>Pristionchus</taxon>
    </lineage>
</organism>
<evidence type="ECO:0000313" key="5">
    <source>
        <dbReference type="Proteomes" id="UP000005239"/>
    </source>
</evidence>
<dbReference type="InterPro" id="IPR000719">
    <property type="entry name" value="Prot_kinase_dom"/>
</dbReference>
<name>A0A8R1UHY3_PRIPA</name>
<protein>
    <submittedName>
        <fullName evidence="4">Protein kinase domain-containing protein</fullName>
    </submittedName>
</protein>
<feature type="compositionally biased region" description="Basic and acidic residues" evidence="2">
    <location>
        <begin position="436"/>
        <end position="446"/>
    </location>
</feature>
<evidence type="ECO:0000256" key="1">
    <source>
        <dbReference type="PROSITE-ProRule" id="PRU10141"/>
    </source>
</evidence>
<proteinExistence type="predicted"/>
<dbReference type="InterPro" id="IPR017441">
    <property type="entry name" value="Protein_kinase_ATP_BS"/>
</dbReference>
<feature type="binding site" evidence="1">
    <location>
        <position position="71"/>
    </location>
    <ligand>
        <name>ATP</name>
        <dbReference type="ChEBI" id="CHEBI:30616"/>
    </ligand>
</feature>
<feature type="compositionally biased region" description="Basic and acidic residues" evidence="2">
    <location>
        <begin position="406"/>
        <end position="420"/>
    </location>
</feature>
<feature type="region of interest" description="Disordered" evidence="2">
    <location>
        <begin position="357"/>
        <end position="376"/>
    </location>
</feature>
<dbReference type="AlphaFoldDB" id="A0A8R1UHY3"/>
<dbReference type="Proteomes" id="UP000005239">
    <property type="component" value="Unassembled WGS sequence"/>
</dbReference>
<feature type="compositionally biased region" description="Low complexity" evidence="2">
    <location>
        <begin position="422"/>
        <end position="435"/>
    </location>
</feature>
<dbReference type="GO" id="GO:0004672">
    <property type="term" value="F:protein kinase activity"/>
    <property type="evidence" value="ECO:0007669"/>
    <property type="project" value="InterPro"/>
</dbReference>
<feature type="region of interest" description="Disordered" evidence="2">
    <location>
        <begin position="1"/>
        <end position="26"/>
    </location>
</feature>
<feature type="region of interest" description="Disordered" evidence="2">
    <location>
        <begin position="316"/>
        <end position="348"/>
    </location>
</feature>
<feature type="compositionally biased region" description="Basic and acidic residues" evidence="2">
    <location>
        <begin position="456"/>
        <end position="466"/>
    </location>
</feature>
<keyword evidence="5" id="KW-1185">Reference proteome</keyword>
<dbReference type="EnsemblMetazoa" id="PPA26520b.1">
    <property type="protein sequence ID" value="PPA26520b.1"/>
    <property type="gene ID" value="WBGene00116074"/>
</dbReference>
<dbReference type="Gene3D" id="1.10.510.10">
    <property type="entry name" value="Transferase(Phosphotransferase) domain 1"/>
    <property type="match status" value="1"/>
</dbReference>
<feature type="region of interest" description="Disordered" evidence="2">
    <location>
        <begin position="386"/>
        <end position="502"/>
    </location>
</feature>
<dbReference type="PANTHER" id="PTHR11909">
    <property type="entry name" value="CASEIN KINASE-RELATED"/>
    <property type="match status" value="1"/>
</dbReference>
<feature type="compositionally biased region" description="Basic and acidic residues" evidence="2">
    <location>
        <begin position="316"/>
        <end position="335"/>
    </location>
</feature>
<dbReference type="InterPro" id="IPR011009">
    <property type="entry name" value="Kinase-like_dom_sf"/>
</dbReference>
<sequence>MPTSAMSQESKKPSVKKEKRKMKERKKERAGTVIFCGGKGYEVENVLGSGGFGDVYKVCLTKNREKKFAMKTERFDVLDEKQRRMIVETSVFEACQEERATDKTHFAKMVEFGKTDEFNFLIMEIVGPNLFDFRRKTMKGTTRDLKPHNFAIGLPPRDATIFILDFGMARPYREKDGRIRAPRRSVPWKGTPRYASARALLCEEQSRRDDLVSWCFMILEYYRPANLMWSFGNFDKNLIIQTKGFVISSPEVFVEKKQLKMPARFAELLTMTNALTFTANPNYDAMRRILDDIVKDEKIDMSLPIDWIAHSPFGDAEKDKLKAPSDGAVTKKDPDVNEQTKMVDAKRKQLEDDMIKMFKDAGQPKTREEVREALDKREEELTKKLLRRARGTKEDDGNQGGKKSPPKVDRRTRKTNEKKSPPKVASPEAAKAADSVAKDAVNKKAFPETVKAAAPEAKDAANKKTEAITAAAPEAKDAVNKKASPETVKDAAPEAKDAANKK</sequence>
<dbReference type="SUPFAM" id="SSF56112">
    <property type="entry name" value="Protein kinase-like (PK-like)"/>
    <property type="match status" value="1"/>
</dbReference>
<dbReference type="PROSITE" id="PS50011">
    <property type="entry name" value="PROTEIN_KINASE_DOM"/>
    <property type="match status" value="1"/>
</dbReference>
<reference evidence="4" key="2">
    <citation type="submission" date="2022-06" db="UniProtKB">
        <authorList>
            <consortium name="EnsemblMetazoa"/>
        </authorList>
    </citation>
    <scope>IDENTIFICATION</scope>
    <source>
        <strain evidence="4">PS312</strain>
    </source>
</reference>
<evidence type="ECO:0000259" key="3">
    <source>
        <dbReference type="PROSITE" id="PS50011"/>
    </source>
</evidence>
<reference evidence="5" key="1">
    <citation type="journal article" date="2008" name="Nat. Genet.">
        <title>The Pristionchus pacificus genome provides a unique perspective on nematode lifestyle and parasitism.</title>
        <authorList>
            <person name="Dieterich C."/>
            <person name="Clifton S.W."/>
            <person name="Schuster L.N."/>
            <person name="Chinwalla A."/>
            <person name="Delehaunty K."/>
            <person name="Dinkelacker I."/>
            <person name="Fulton L."/>
            <person name="Fulton R."/>
            <person name="Godfrey J."/>
            <person name="Minx P."/>
            <person name="Mitreva M."/>
            <person name="Roeseler W."/>
            <person name="Tian H."/>
            <person name="Witte H."/>
            <person name="Yang S.P."/>
            <person name="Wilson R.K."/>
            <person name="Sommer R.J."/>
        </authorList>
    </citation>
    <scope>NUCLEOTIDE SEQUENCE [LARGE SCALE GENOMIC DNA]</scope>
    <source>
        <strain evidence="5">PS312</strain>
    </source>
</reference>
<dbReference type="SMART" id="SM00220">
    <property type="entry name" value="S_TKc"/>
    <property type="match status" value="1"/>
</dbReference>
<keyword evidence="1" id="KW-0067">ATP-binding</keyword>
<dbReference type="Gene3D" id="3.30.200.20">
    <property type="entry name" value="Phosphorylase Kinase, domain 1"/>
    <property type="match status" value="1"/>
</dbReference>
<feature type="domain" description="Protein kinase" evidence="3">
    <location>
        <begin position="41"/>
        <end position="381"/>
    </location>
</feature>
<evidence type="ECO:0000313" key="4">
    <source>
        <dbReference type="EnsemblMetazoa" id="PPA26520b.1"/>
    </source>
</evidence>
<feature type="compositionally biased region" description="Basic and acidic residues" evidence="2">
    <location>
        <begin position="365"/>
        <end position="376"/>
    </location>
</feature>